<protein>
    <submittedName>
        <fullName evidence="1">Uncharacterized protein</fullName>
    </submittedName>
</protein>
<organism evidence="1 2">
    <name type="scientific">Candidatus Yanofskybacteria bacterium GW2011_GWD1_39_16</name>
    <dbReference type="NCBI Taxonomy" id="1619030"/>
    <lineage>
        <taxon>Bacteria</taxon>
        <taxon>Candidatus Yanofskyibacteriota</taxon>
    </lineage>
</organism>
<dbReference type="AlphaFoldDB" id="A0A837HZL7"/>
<evidence type="ECO:0000313" key="2">
    <source>
        <dbReference type="Proteomes" id="UP000033996"/>
    </source>
</evidence>
<gene>
    <name evidence="1" type="ORF">UT35_C0022G0004</name>
</gene>
<evidence type="ECO:0000313" key="1">
    <source>
        <dbReference type="EMBL" id="KKR07616.1"/>
    </source>
</evidence>
<sequence length="76" mass="8567">MGCLQFNVGDNVKFHSTPFFWRAIGFLASVRLAIENNVIFKVVATSTFLGEQFILVKDPSGRHPFEPLNAHLFEKA</sequence>
<dbReference type="EMBL" id="LBWL01000022">
    <property type="protein sequence ID" value="KKR07616.1"/>
    <property type="molecule type" value="Genomic_DNA"/>
</dbReference>
<accession>A0A837HZL7</accession>
<reference evidence="1 2" key="1">
    <citation type="journal article" date="2015" name="Nature">
        <title>rRNA introns, odd ribosomes, and small enigmatic genomes across a large radiation of phyla.</title>
        <authorList>
            <person name="Brown C.T."/>
            <person name="Hug L.A."/>
            <person name="Thomas B.C."/>
            <person name="Sharon I."/>
            <person name="Castelle C.J."/>
            <person name="Singh A."/>
            <person name="Wilkins M.J."/>
            <person name="Williams K.H."/>
            <person name="Banfield J.F."/>
        </authorList>
    </citation>
    <scope>NUCLEOTIDE SEQUENCE [LARGE SCALE GENOMIC DNA]</scope>
</reference>
<proteinExistence type="predicted"/>
<dbReference type="Proteomes" id="UP000033996">
    <property type="component" value="Unassembled WGS sequence"/>
</dbReference>
<name>A0A837HZL7_9BACT</name>
<comment type="caution">
    <text evidence="1">The sequence shown here is derived from an EMBL/GenBank/DDBJ whole genome shotgun (WGS) entry which is preliminary data.</text>
</comment>